<name>H2U505_TAKRU</name>
<dbReference type="InParanoid" id="H2U505"/>
<evidence type="ECO:0000313" key="2">
    <source>
        <dbReference type="Ensembl" id="ENSTRUP00000032018.2"/>
    </source>
</evidence>
<reference evidence="2" key="3">
    <citation type="submission" date="2025-09" db="UniProtKB">
        <authorList>
            <consortium name="Ensembl"/>
        </authorList>
    </citation>
    <scope>IDENTIFICATION</scope>
</reference>
<dbReference type="GeneTree" id="ENSGT00940000177142"/>
<protein>
    <submittedName>
        <fullName evidence="2">Uncharacterized protein</fullName>
    </submittedName>
</protein>
<dbReference type="STRING" id="31033.ENSTRUP00000032018"/>
<feature type="region of interest" description="Disordered" evidence="1">
    <location>
        <begin position="1"/>
        <end position="23"/>
    </location>
</feature>
<dbReference type="HOGENOM" id="CLU_037388_4_1_1"/>
<dbReference type="OMA" id="ECPVHDE"/>
<keyword evidence="3" id="KW-1185">Reference proteome</keyword>
<dbReference type="Proteomes" id="UP000005226">
    <property type="component" value="Chromosome 2"/>
</dbReference>
<accession>H2U505</accession>
<dbReference type="Ensembl" id="ENSTRUT00000032141.3">
    <property type="protein sequence ID" value="ENSTRUP00000032018.2"/>
    <property type="gene ID" value="ENSTRUG00000021785.2"/>
</dbReference>
<reference evidence="2" key="2">
    <citation type="submission" date="2025-08" db="UniProtKB">
        <authorList>
            <consortium name="Ensembl"/>
        </authorList>
    </citation>
    <scope>IDENTIFICATION</scope>
</reference>
<organism evidence="2 3">
    <name type="scientific">Takifugu rubripes</name>
    <name type="common">Japanese pufferfish</name>
    <name type="synonym">Fugu rubripes</name>
    <dbReference type="NCBI Taxonomy" id="31033"/>
    <lineage>
        <taxon>Eukaryota</taxon>
        <taxon>Metazoa</taxon>
        <taxon>Chordata</taxon>
        <taxon>Craniata</taxon>
        <taxon>Vertebrata</taxon>
        <taxon>Euteleostomi</taxon>
        <taxon>Actinopterygii</taxon>
        <taxon>Neopterygii</taxon>
        <taxon>Teleostei</taxon>
        <taxon>Neoteleostei</taxon>
        <taxon>Acanthomorphata</taxon>
        <taxon>Eupercaria</taxon>
        <taxon>Tetraodontiformes</taxon>
        <taxon>Tetradontoidea</taxon>
        <taxon>Tetraodontidae</taxon>
        <taxon>Takifugu</taxon>
    </lineage>
</organism>
<reference evidence="2 3" key="1">
    <citation type="journal article" date="2011" name="Genome Biol. Evol.">
        <title>Integration of the genetic map and genome assembly of fugu facilitates insights into distinct features of genome evolution in teleosts and mammals.</title>
        <authorList>
            <person name="Kai W."/>
            <person name="Kikuchi K."/>
            <person name="Tohari S."/>
            <person name="Chew A.K."/>
            <person name="Tay A."/>
            <person name="Fujiwara A."/>
            <person name="Hosoya S."/>
            <person name="Suetake H."/>
            <person name="Naruse K."/>
            <person name="Brenner S."/>
            <person name="Suzuki Y."/>
            <person name="Venkatesh B."/>
        </authorList>
    </citation>
    <scope>NUCLEOTIDE SEQUENCE [LARGE SCALE GENOMIC DNA]</scope>
</reference>
<evidence type="ECO:0000256" key="1">
    <source>
        <dbReference type="SAM" id="MobiDB-lite"/>
    </source>
</evidence>
<feature type="region of interest" description="Disordered" evidence="1">
    <location>
        <begin position="57"/>
        <end position="122"/>
    </location>
</feature>
<evidence type="ECO:0000313" key="3">
    <source>
        <dbReference type="Proteomes" id="UP000005226"/>
    </source>
</evidence>
<sequence length="122" mass="13330">VHHHQERRAGDEDELQRPQPDVGNGEEVVVADVVAAGLSRVAFEVFLLVAPHLLSRHHEHHDPEEEDNGEPHSAKGGGVLVHPAEEALEECPVHGDVSSGGTQLKKYRAETSVTTREKETIT</sequence>
<proteinExistence type="predicted"/>
<dbReference type="AlphaFoldDB" id="H2U505"/>